<dbReference type="Gene3D" id="2.60.120.620">
    <property type="entry name" value="q2cbj1_9rhob like domain"/>
    <property type="match status" value="1"/>
</dbReference>
<gene>
    <name evidence="1" type="ORF">N8I77_013222</name>
</gene>
<name>A0AAD9S2B2_PHOAM</name>
<dbReference type="EMBL" id="JAUJFL010000011">
    <property type="protein sequence ID" value="KAK2596326.1"/>
    <property type="molecule type" value="Genomic_DNA"/>
</dbReference>
<dbReference type="Proteomes" id="UP001265746">
    <property type="component" value="Unassembled WGS sequence"/>
</dbReference>
<dbReference type="PANTHER" id="PTHR40128">
    <property type="entry name" value="EXPRESSED PROTEIN"/>
    <property type="match status" value="1"/>
</dbReference>
<sequence length="329" mass="36593">MAMTETRSERIVDLPPLYVNDGKLEPSQIGRLVPTIASTASMEEMRHRFSDSGYLLVKGLLPREDVLEARRKYFDMLSCTGILRPGTAHVDGLFDSSKDPADYPGFGTGRPGSGTAVSDQFMDIALKAHAESWYARDICKHPALIDFVGDFTGWGEHTGSLERTLLRNNVPGNKAIGVHYDYIFLRHGEDSVLTAWVPLGDIKVDGGGLIYLEDGHVIGRDTERNFTAKAIASGLTEEEAKFAFNKNMAAGGVLTQDPKAYSDSCQRRWLISNYEAGDVVFHNSYMIHASTMNYDKDGVIRLGTDLRFVDVRKPWDMRWAKVYEDGDGL</sequence>
<evidence type="ECO:0000313" key="2">
    <source>
        <dbReference type="Proteomes" id="UP001265746"/>
    </source>
</evidence>
<dbReference type="SUPFAM" id="SSF51197">
    <property type="entry name" value="Clavaminate synthase-like"/>
    <property type="match status" value="1"/>
</dbReference>
<dbReference type="AlphaFoldDB" id="A0AAD9S2B2"/>
<organism evidence="1 2">
    <name type="scientific">Phomopsis amygdali</name>
    <name type="common">Fusicoccum amygdali</name>
    <dbReference type="NCBI Taxonomy" id="1214568"/>
    <lineage>
        <taxon>Eukaryota</taxon>
        <taxon>Fungi</taxon>
        <taxon>Dikarya</taxon>
        <taxon>Ascomycota</taxon>
        <taxon>Pezizomycotina</taxon>
        <taxon>Sordariomycetes</taxon>
        <taxon>Sordariomycetidae</taxon>
        <taxon>Diaporthales</taxon>
        <taxon>Diaporthaceae</taxon>
        <taxon>Diaporthe</taxon>
    </lineage>
</organism>
<reference evidence="1" key="1">
    <citation type="submission" date="2023-06" db="EMBL/GenBank/DDBJ databases">
        <authorList>
            <person name="Noh H."/>
        </authorList>
    </citation>
    <scope>NUCLEOTIDE SEQUENCE</scope>
    <source>
        <strain evidence="1">DUCC20226</strain>
    </source>
</reference>
<comment type="caution">
    <text evidence="1">The sequence shown here is derived from an EMBL/GenBank/DDBJ whole genome shotgun (WGS) entry which is preliminary data.</text>
</comment>
<evidence type="ECO:0008006" key="3">
    <source>
        <dbReference type="Google" id="ProtNLM"/>
    </source>
</evidence>
<accession>A0AAD9S2B2</accession>
<proteinExistence type="predicted"/>
<evidence type="ECO:0000313" key="1">
    <source>
        <dbReference type="EMBL" id="KAK2596326.1"/>
    </source>
</evidence>
<protein>
    <recommendedName>
        <fullName evidence="3">Phytanoyl-CoA hydroxylase</fullName>
    </recommendedName>
</protein>
<dbReference type="Pfam" id="PF05721">
    <property type="entry name" value="PhyH"/>
    <property type="match status" value="1"/>
</dbReference>
<dbReference type="InterPro" id="IPR008775">
    <property type="entry name" value="Phytyl_CoA_dOase-like"/>
</dbReference>
<keyword evidence="2" id="KW-1185">Reference proteome</keyword>
<dbReference type="PANTHER" id="PTHR40128:SF1">
    <property type="entry name" value="PHYTANOYL-COA HYDROXYLASE"/>
    <property type="match status" value="1"/>
</dbReference>